<evidence type="ECO:0000256" key="1">
    <source>
        <dbReference type="ARBA" id="ARBA00004377"/>
    </source>
</evidence>
<evidence type="ECO:0000256" key="7">
    <source>
        <dbReference type="ARBA" id="ARBA00022989"/>
    </source>
</evidence>
<evidence type="ECO:0000313" key="13">
    <source>
        <dbReference type="EMBL" id="SCZ35104.1"/>
    </source>
</evidence>
<dbReference type="GO" id="GO:0015627">
    <property type="term" value="C:type II protein secretion system complex"/>
    <property type="evidence" value="ECO:0007669"/>
    <property type="project" value="InterPro"/>
</dbReference>
<evidence type="ECO:0000256" key="8">
    <source>
        <dbReference type="ARBA" id="ARBA00023136"/>
    </source>
</evidence>
<evidence type="ECO:0000256" key="5">
    <source>
        <dbReference type="ARBA" id="ARBA00022519"/>
    </source>
</evidence>
<dbReference type="EMBL" id="FMWB01000005">
    <property type="protein sequence ID" value="SCZ35104.1"/>
    <property type="molecule type" value="Genomic_DNA"/>
</dbReference>
<keyword evidence="6 11" id="KW-0812">Transmembrane</keyword>
<dbReference type="InterPro" id="IPR022346">
    <property type="entry name" value="T2SS_GspH"/>
</dbReference>
<dbReference type="eggNOG" id="COG4970">
    <property type="taxonomic scope" value="Bacteria"/>
</dbReference>
<keyword evidence="3" id="KW-1003">Cell membrane</keyword>
<dbReference type="GO" id="GO:0005886">
    <property type="term" value="C:plasma membrane"/>
    <property type="evidence" value="ECO:0007669"/>
    <property type="project" value="UniProtKB-SubCell"/>
</dbReference>
<evidence type="ECO:0000259" key="12">
    <source>
        <dbReference type="Pfam" id="PF12019"/>
    </source>
</evidence>
<dbReference type="GeneID" id="57560635"/>
<evidence type="ECO:0000256" key="4">
    <source>
        <dbReference type="ARBA" id="ARBA00022481"/>
    </source>
</evidence>
<keyword evidence="8 11" id="KW-0472">Membrane</keyword>
<sequence length="169" mass="18107">MHRADAQKGFTLLEMLTVVTLLGIFAAIAVPSFTSLINQTRTSSVADNVFGLIMHARSEAVLRRATVSLCLSETQLISVLGSCDAPTAQVRTMSISPTQVAVRASQANLSYFADGTTNGDVASRVSYFVCHDLEVAYGYKIDIQRNGVTRRYAKGKADETGNALAACKP</sequence>
<name>A0A1G5ND54_9PSED</name>
<dbReference type="OrthoDB" id="6880007at2"/>
<comment type="subcellular location">
    <subcellularLocation>
        <location evidence="1">Cell inner membrane</location>
        <topology evidence="1">Single-pass membrane protein</topology>
    </subcellularLocation>
</comment>
<dbReference type="Pfam" id="PF07963">
    <property type="entry name" value="N_methyl"/>
    <property type="match status" value="1"/>
</dbReference>
<comment type="caution">
    <text evidence="13">The sequence shown here is derived from an EMBL/GenBank/DDBJ whole genome shotgun (WGS) entry which is preliminary data.</text>
</comment>
<gene>
    <name evidence="13" type="ORF">SAMN05216279_105194</name>
</gene>
<organism evidence="13 14">
    <name type="scientific">Pseudomonas oryzihabitans</name>
    <dbReference type="NCBI Taxonomy" id="47885"/>
    <lineage>
        <taxon>Bacteria</taxon>
        <taxon>Pseudomonadati</taxon>
        <taxon>Pseudomonadota</taxon>
        <taxon>Gammaproteobacteria</taxon>
        <taxon>Pseudomonadales</taxon>
        <taxon>Pseudomonadaceae</taxon>
        <taxon>Pseudomonas</taxon>
    </lineage>
</organism>
<keyword evidence="4" id="KW-0488">Methylation</keyword>
<evidence type="ECO:0000256" key="3">
    <source>
        <dbReference type="ARBA" id="ARBA00022475"/>
    </source>
</evidence>
<feature type="transmembrane region" description="Helical" evidence="11">
    <location>
        <begin position="12"/>
        <end position="33"/>
    </location>
</feature>
<proteinExistence type="inferred from homology"/>
<dbReference type="Proteomes" id="UP000183046">
    <property type="component" value="Unassembled WGS sequence"/>
</dbReference>
<evidence type="ECO:0000256" key="11">
    <source>
        <dbReference type="SAM" id="Phobius"/>
    </source>
</evidence>
<comment type="similarity">
    <text evidence="9">Belongs to the GSP H family.</text>
</comment>
<keyword evidence="5" id="KW-0997">Cell inner membrane</keyword>
<feature type="domain" description="General secretion pathway GspH" evidence="12">
    <location>
        <begin position="46"/>
        <end position="147"/>
    </location>
</feature>
<dbReference type="Pfam" id="PF12019">
    <property type="entry name" value="GspH"/>
    <property type="match status" value="1"/>
</dbReference>
<dbReference type="InterPro" id="IPR045584">
    <property type="entry name" value="Pilin-like"/>
</dbReference>
<dbReference type="Gene3D" id="3.30.700.10">
    <property type="entry name" value="Glycoprotein, Type 4 Pilin"/>
    <property type="match status" value="1"/>
</dbReference>
<dbReference type="SUPFAM" id="SSF54523">
    <property type="entry name" value="Pili subunits"/>
    <property type="match status" value="1"/>
</dbReference>
<evidence type="ECO:0000256" key="9">
    <source>
        <dbReference type="ARBA" id="ARBA00025772"/>
    </source>
</evidence>
<protein>
    <recommendedName>
        <fullName evidence="2">Type II secretion system protein H</fullName>
    </recommendedName>
    <alternativeName>
        <fullName evidence="10">General secretion pathway protein H</fullName>
    </alternativeName>
</protein>
<dbReference type="RefSeq" id="WP_074583963.1">
    <property type="nucleotide sequence ID" value="NZ_CP183397.1"/>
</dbReference>
<evidence type="ECO:0000313" key="14">
    <source>
        <dbReference type="Proteomes" id="UP000183046"/>
    </source>
</evidence>
<accession>A0A1G5ND54</accession>
<dbReference type="NCBIfam" id="TIGR02532">
    <property type="entry name" value="IV_pilin_GFxxxE"/>
    <property type="match status" value="1"/>
</dbReference>
<keyword evidence="7 11" id="KW-1133">Transmembrane helix</keyword>
<evidence type="ECO:0000256" key="2">
    <source>
        <dbReference type="ARBA" id="ARBA00021549"/>
    </source>
</evidence>
<evidence type="ECO:0000256" key="10">
    <source>
        <dbReference type="ARBA" id="ARBA00030775"/>
    </source>
</evidence>
<dbReference type="AlphaFoldDB" id="A0A1G5ND54"/>
<dbReference type="PROSITE" id="PS00409">
    <property type="entry name" value="PROKAR_NTER_METHYL"/>
    <property type="match status" value="1"/>
</dbReference>
<dbReference type="InterPro" id="IPR012902">
    <property type="entry name" value="N_methyl_site"/>
</dbReference>
<reference evidence="14" key="1">
    <citation type="submission" date="2016-10" db="EMBL/GenBank/DDBJ databases">
        <authorList>
            <person name="de Groot N.N."/>
        </authorList>
    </citation>
    <scope>NUCLEOTIDE SEQUENCE [LARGE SCALE GENOMIC DNA]</scope>
    <source>
        <strain evidence="14">DSM 15758</strain>
    </source>
</reference>
<dbReference type="GO" id="GO:0015628">
    <property type="term" value="P:protein secretion by the type II secretion system"/>
    <property type="evidence" value="ECO:0007669"/>
    <property type="project" value="InterPro"/>
</dbReference>
<evidence type="ECO:0000256" key="6">
    <source>
        <dbReference type="ARBA" id="ARBA00022692"/>
    </source>
</evidence>